<feature type="chain" id="PRO_5032457659" evidence="7">
    <location>
        <begin position="25"/>
        <end position="123"/>
    </location>
</feature>
<dbReference type="EMBL" id="DSBW01000076">
    <property type="protein sequence ID" value="HED30711.1"/>
    <property type="molecule type" value="Genomic_DNA"/>
</dbReference>
<name>A0A831SN65_PROAE</name>
<keyword evidence="1" id="KW-0813">Transport</keyword>
<dbReference type="Pfam" id="PF13442">
    <property type="entry name" value="Cytochrome_CBB3"/>
    <property type="match status" value="1"/>
</dbReference>
<evidence type="ECO:0000256" key="3">
    <source>
        <dbReference type="ARBA" id="ARBA00022723"/>
    </source>
</evidence>
<keyword evidence="5 6" id="KW-0408">Iron</keyword>
<dbReference type="Gene3D" id="1.10.760.10">
    <property type="entry name" value="Cytochrome c-like domain"/>
    <property type="match status" value="1"/>
</dbReference>
<dbReference type="SUPFAM" id="SSF46626">
    <property type="entry name" value="Cytochrome c"/>
    <property type="match status" value="1"/>
</dbReference>
<protein>
    <submittedName>
        <fullName evidence="9">Cytochrome c5 family protein</fullName>
    </submittedName>
</protein>
<dbReference type="PANTHER" id="PTHR40942">
    <property type="match status" value="1"/>
</dbReference>
<feature type="signal peptide" evidence="7">
    <location>
        <begin position="1"/>
        <end position="24"/>
    </location>
</feature>
<organism evidence="9">
    <name type="scientific">Prosthecochloris aestuarii</name>
    <dbReference type="NCBI Taxonomy" id="1102"/>
    <lineage>
        <taxon>Bacteria</taxon>
        <taxon>Pseudomonadati</taxon>
        <taxon>Chlorobiota</taxon>
        <taxon>Chlorobiia</taxon>
        <taxon>Chlorobiales</taxon>
        <taxon>Chlorobiaceae</taxon>
        <taxon>Prosthecochloris</taxon>
    </lineage>
</organism>
<keyword evidence="3 6" id="KW-0479">Metal-binding</keyword>
<dbReference type="PRINTS" id="PR00607">
    <property type="entry name" value="CYTCHROMECIE"/>
</dbReference>
<dbReference type="InterPro" id="IPR002323">
    <property type="entry name" value="Cyt_CIE"/>
</dbReference>
<keyword evidence="2 6" id="KW-0349">Heme</keyword>
<evidence type="ECO:0000256" key="4">
    <source>
        <dbReference type="ARBA" id="ARBA00022982"/>
    </source>
</evidence>
<feature type="domain" description="Cytochrome c" evidence="8">
    <location>
        <begin position="34"/>
        <end position="122"/>
    </location>
</feature>
<reference evidence="9" key="1">
    <citation type="journal article" date="2020" name="mSystems">
        <title>Genome- and Community-Level Interaction Insights into Carbon Utilization and Element Cycling Functions of Hydrothermarchaeota in Hydrothermal Sediment.</title>
        <authorList>
            <person name="Zhou Z."/>
            <person name="Liu Y."/>
            <person name="Xu W."/>
            <person name="Pan J."/>
            <person name="Luo Z.H."/>
            <person name="Li M."/>
        </authorList>
    </citation>
    <scope>NUCLEOTIDE SEQUENCE [LARGE SCALE GENOMIC DNA]</scope>
    <source>
        <strain evidence="9">SpSt-1181</strain>
    </source>
</reference>
<evidence type="ECO:0000256" key="7">
    <source>
        <dbReference type="SAM" id="SignalP"/>
    </source>
</evidence>
<sequence length="123" mass="12909">MRRTVSALALSTVFALSFGLDAQAGVTKADVDQYDLANGKSVYDASCASCHAAGIMGAPKTGTARKWTDRLPQGLATIVQKSIDGYSGEFRGSKTFMPAKGGNPDLTDQEVGDAVAYMINEVL</sequence>
<evidence type="ECO:0000256" key="2">
    <source>
        <dbReference type="ARBA" id="ARBA00022617"/>
    </source>
</evidence>
<keyword evidence="7" id="KW-0732">Signal</keyword>
<dbReference type="InterPro" id="IPR009056">
    <property type="entry name" value="Cyt_c-like_dom"/>
</dbReference>
<dbReference type="PROSITE" id="PS51007">
    <property type="entry name" value="CYTC"/>
    <property type="match status" value="1"/>
</dbReference>
<proteinExistence type="predicted"/>
<dbReference type="GO" id="GO:0020037">
    <property type="term" value="F:heme binding"/>
    <property type="evidence" value="ECO:0007669"/>
    <property type="project" value="InterPro"/>
</dbReference>
<gene>
    <name evidence="9" type="ORF">ENN50_03275</name>
</gene>
<evidence type="ECO:0000313" key="9">
    <source>
        <dbReference type="EMBL" id="HED30711.1"/>
    </source>
</evidence>
<dbReference type="GO" id="GO:0005506">
    <property type="term" value="F:iron ion binding"/>
    <property type="evidence" value="ECO:0007669"/>
    <property type="project" value="InterPro"/>
</dbReference>
<evidence type="ECO:0000259" key="8">
    <source>
        <dbReference type="PROSITE" id="PS51007"/>
    </source>
</evidence>
<comment type="caution">
    <text evidence="9">The sequence shown here is derived from an EMBL/GenBank/DDBJ whole genome shotgun (WGS) entry which is preliminary data.</text>
</comment>
<dbReference type="Proteomes" id="UP000886335">
    <property type="component" value="Unassembled WGS sequence"/>
</dbReference>
<dbReference type="GO" id="GO:0009055">
    <property type="term" value="F:electron transfer activity"/>
    <property type="evidence" value="ECO:0007669"/>
    <property type="project" value="InterPro"/>
</dbReference>
<dbReference type="InterPro" id="IPR036909">
    <property type="entry name" value="Cyt_c-like_dom_sf"/>
</dbReference>
<evidence type="ECO:0000256" key="5">
    <source>
        <dbReference type="ARBA" id="ARBA00023004"/>
    </source>
</evidence>
<dbReference type="PANTHER" id="PTHR40942:SF4">
    <property type="entry name" value="CYTOCHROME C5"/>
    <property type="match status" value="1"/>
</dbReference>
<evidence type="ECO:0000256" key="6">
    <source>
        <dbReference type="PROSITE-ProRule" id="PRU00433"/>
    </source>
</evidence>
<dbReference type="AlphaFoldDB" id="A0A831SN65"/>
<accession>A0A831SN65</accession>
<evidence type="ECO:0000256" key="1">
    <source>
        <dbReference type="ARBA" id="ARBA00022448"/>
    </source>
</evidence>
<keyword evidence="4" id="KW-0249">Electron transport</keyword>